<evidence type="ECO:0000313" key="1">
    <source>
        <dbReference type="EMBL" id="CAB4331263.1"/>
    </source>
</evidence>
<dbReference type="EMBL" id="CAFBRY010000003">
    <property type="protein sequence ID" value="CAB5136890.1"/>
    <property type="molecule type" value="Genomic_DNA"/>
</dbReference>
<dbReference type="EMBL" id="CAFABC010000004">
    <property type="protein sequence ID" value="CAB4817610.1"/>
    <property type="molecule type" value="Genomic_DNA"/>
</dbReference>
<dbReference type="EMBL" id="CAESAH010000003">
    <property type="protein sequence ID" value="CAB4331263.1"/>
    <property type="molecule type" value="Genomic_DNA"/>
</dbReference>
<dbReference type="EMBL" id="CAEZYO010000002">
    <property type="protein sequence ID" value="CAB4721302.1"/>
    <property type="molecule type" value="Genomic_DNA"/>
</dbReference>
<reference evidence="4" key="1">
    <citation type="submission" date="2020-05" db="EMBL/GenBank/DDBJ databases">
        <authorList>
            <person name="Chiriac C."/>
            <person name="Salcher M."/>
            <person name="Ghai R."/>
            <person name="Kavagutti S V."/>
        </authorList>
    </citation>
    <scope>NUCLEOTIDE SEQUENCE</scope>
</reference>
<evidence type="ECO:0000313" key="4">
    <source>
        <dbReference type="EMBL" id="CAB5136890.1"/>
    </source>
</evidence>
<proteinExistence type="predicted"/>
<evidence type="ECO:0000313" key="3">
    <source>
        <dbReference type="EMBL" id="CAB4817610.1"/>
    </source>
</evidence>
<organism evidence="4">
    <name type="scientific">freshwater metagenome</name>
    <dbReference type="NCBI Taxonomy" id="449393"/>
    <lineage>
        <taxon>unclassified sequences</taxon>
        <taxon>metagenomes</taxon>
        <taxon>ecological metagenomes</taxon>
    </lineage>
</organism>
<dbReference type="AlphaFoldDB" id="A0A6J7VY73"/>
<name>A0A6J7VY73_9ZZZZ</name>
<accession>A0A6J7VY73</accession>
<sequence length="420" mass="44574">MPTLKFGDFQPSPNRIGKPLKLILGIAALASVLALSSTLAANINLNGGGNVEFGQGVAATTACDDQITITPYSTFINEQGAGSHKLTSIKISGIDSRADKCSGKIFVIKAYSDTGQLDLFNYTVTSNLDNSIIETTDYDLIEISDNAGVFTWSSGGTDVDDVTNDANVGDPTRDLTDTSFTLSLTSASTVPYTISRTPLASAEDVKRITVETKGGDAITYALGDIGPGGGIVYYYDEIGFSCGSTLLLRCHYLEYARDKNWKGANGYEPGIKWAESELQGTEVGSGAQHTSIGSGFANSKAIVDQGNGIETAAGASREYKGGGKEDWYLPSRDELNQLCIYVQGLGVDANGKCIGDGIWLGEEHPQGGNTITKGFEDNDYYWNSTELASDAGQSLWFINGSTNNGAAKGAPYHVRPIRSF</sequence>
<gene>
    <name evidence="2" type="ORF">UFOPK2731_00148</name>
    <name evidence="3" type="ORF">UFOPK3161_00335</name>
    <name evidence="1" type="ORF">UFOPK3962_00206</name>
    <name evidence="4" type="ORF">UFOPK4427_00236</name>
</gene>
<evidence type="ECO:0000313" key="2">
    <source>
        <dbReference type="EMBL" id="CAB4721302.1"/>
    </source>
</evidence>
<protein>
    <submittedName>
        <fullName evidence="4">Unannotated protein</fullName>
    </submittedName>
</protein>